<gene>
    <name evidence="1" type="ORF">LPJ66_001236</name>
</gene>
<evidence type="ECO:0000313" key="1">
    <source>
        <dbReference type="EMBL" id="KAJ1900813.1"/>
    </source>
</evidence>
<organism evidence="1 2">
    <name type="scientific">Kickxella alabastrina</name>
    <dbReference type="NCBI Taxonomy" id="61397"/>
    <lineage>
        <taxon>Eukaryota</taxon>
        <taxon>Fungi</taxon>
        <taxon>Fungi incertae sedis</taxon>
        <taxon>Zoopagomycota</taxon>
        <taxon>Kickxellomycotina</taxon>
        <taxon>Kickxellomycetes</taxon>
        <taxon>Kickxellales</taxon>
        <taxon>Kickxellaceae</taxon>
        <taxon>Kickxella</taxon>
    </lineage>
</organism>
<dbReference type="Proteomes" id="UP001150581">
    <property type="component" value="Unassembled WGS sequence"/>
</dbReference>
<keyword evidence="2" id="KW-1185">Reference proteome</keyword>
<name>A0ACC1ITU8_9FUNG</name>
<evidence type="ECO:0000313" key="2">
    <source>
        <dbReference type="Proteomes" id="UP001150581"/>
    </source>
</evidence>
<comment type="caution">
    <text evidence="1">The sequence shown here is derived from an EMBL/GenBank/DDBJ whole genome shotgun (WGS) entry which is preliminary data.</text>
</comment>
<sequence length="207" mass="23973">MREVPSLSSSGGADDGNKEDGQRARRADYRNLSNSSRAARSDEQPWRKRFREQCLDRLHSARDQSMMKRRQLTHPDQIGDNDDDDSDTGIEQQDECIQAYSTGDHDISEEEMCRIIQQEWARFKAEMEHQSLEYGILDNKIFDDIEDDLNYSISQQPSAGADDRGSCGYASEYADWEDYENQLLEEHIIEEALINMNFDNLADFQNE</sequence>
<proteinExistence type="predicted"/>
<protein>
    <submittedName>
        <fullName evidence="1">Uncharacterized protein</fullName>
    </submittedName>
</protein>
<reference evidence="1" key="1">
    <citation type="submission" date="2022-07" db="EMBL/GenBank/DDBJ databases">
        <title>Phylogenomic reconstructions and comparative analyses of Kickxellomycotina fungi.</title>
        <authorList>
            <person name="Reynolds N.K."/>
            <person name="Stajich J.E."/>
            <person name="Barry K."/>
            <person name="Grigoriev I.V."/>
            <person name="Crous P."/>
            <person name="Smith M.E."/>
        </authorList>
    </citation>
    <scope>NUCLEOTIDE SEQUENCE</scope>
    <source>
        <strain evidence="1">Benny 63K</strain>
    </source>
</reference>
<dbReference type="EMBL" id="JANBPG010000059">
    <property type="protein sequence ID" value="KAJ1900813.1"/>
    <property type="molecule type" value="Genomic_DNA"/>
</dbReference>
<accession>A0ACC1ITU8</accession>